<feature type="transmembrane region" description="Helical" evidence="14">
    <location>
        <begin position="95"/>
        <end position="112"/>
    </location>
</feature>
<dbReference type="PANTHER" id="PTHR10489">
    <property type="entry name" value="CELL ADHESION MOLECULE"/>
    <property type="match status" value="1"/>
</dbReference>
<dbReference type="FunCoup" id="H3BCH3">
    <property type="interactions" value="671"/>
</dbReference>
<dbReference type="HOGENOM" id="CLU_009579_8_3_1"/>
<dbReference type="InterPro" id="IPR000276">
    <property type="entry name" value="GPCR_Rhodpsn"/>
</dbReference>
<protein>
    <submittedName>
        <fullName evidence="17">C-X-C motif chemokine receptor 5</fullName>
    </submittedName>
</protein>
<evidence type="ECO:0000256" key="14">
    <source>
        <dbReference type="SAM" id="Phobius"/>
    </source>
</evidence>
<name>H3BCH3_LATCH</name>
<evidence type="ECO:0000256" key="2">
    <source>
        <dbReference type="ARBA" id="ARBA00004651"/>
    </source>
</evidence>
<keyword evidence="18" id="KW-1185">Reference proteome</keyword>
<dbReference type="eggNOG" id="KOG3656">
    <property type="taxonomic scope" value="Eukaryota"/>
</dbReference>
<evidence type="ECO:0000259" key="16">
    <source>
        <dbReference type="PROSITE" id="PS50262"/>
    </source>
</evidence>
<keyword evidence="12 13" id="KW-0807">Transducer</keyword>
<reference evidence="17" key="3">
    <citation type="submission" date="2025-09" db="UniProtKB">
        <authorList>
            <consortium name="Ensembl"/>
        </authorList>
    </citation>
    <scope>IDENTIFICATION</scope>
</reference>
<dbReference type="InterPro" id="IPR050119">
    <property type="entry name" value="CCR1-9-like"/>
</dbReference>
<dbReference type="Gene3D" id="1.20.1070.10">
    <property type="entry name" value="Rhodopsin 7-helix transmembrane proteins"/>
    <property type="match status" value="1"/>
</dbReference>
<dbReference type="GO" id="GO:0007204">
    <property type="term" value="P:positive regulation of cytosolic calcium ion concentration"/>
    <property type="evidence" value="ECO:0007669"/>
    <property type="project" value="TreeGrafter"/>
</dbReference>
<dbReference type="GO" id="GO:0060326">
    <property type="term" value="P:cell chemotaxis"/>
    <property type="evidence" value="ECO:0007669"/>
    <property type="project" value="TreeGrafter"/>
</dbReference>
<dbReference type="OMA" id="FTKNCLL"/>
<keyword evidence="6 14" id="KW-1133">Transmembrane helix</keyword>
<dbReference type="GO" id="GO:0019957">
    <property type="term" value="F:C-C chemokine binding"/>
    <property type="evidence" value="ECO:0007669"/>
    <property type="project" value="TreeGrafter"/>
</dbReference>
<dbReference type="CDD" id="cd15181">
    <property type="entry name" value="7tmA_CXCR5"/>
    <property type="match status" value="1"/>
</dbReference>
<evidence type="ECO:0000256" key="13">
    <source>
        <dbReference type="RuleBase" id="RU000688"/>
    </source>
</evidence>
<keyword evidence="7 13" id="KW-0297">G-protein coupled receptor</keyword>
<feature type="chain" id="PRO_5013243443" evidence="15">
    <location>
        <begin position="16"/>
        <end position="373"/>
    </location>
</feature>
<keyword evidence="9" id="KW-1015">Disulfide bond</keyword>
<feature type="transmembrane region" description="Helical" evidence="14">
    <location>
        <begin position="174"/>
        <end position="194"/>
    </location>
</feature>
<dbReference type="InterPro" id="IPR000355">
    <property type="entry name" value="Chemokine_rcpt"/>
</dbReference>
<dbReference type="PRINTS" id="PR00657">
    <property type="entry name" value="CCCHEMOKINER"/>
</dbReference>
<dbReference type="InterPro" id="IPR017452">
    <property type="entry name" value="GPCR_Rhodpsn_7TM"/>
</dbReference>
<dbReference type="GO" id="GO:0005769">
    <property type="term" value="C:early endosome"/>
    <property type="evidence" value="ECO:0007669"/>
    <property type="project" value="UniProtKB-SubCell"/>
</dbReference>
<evidence type="ECO:0000313" key="18">
    <source>
        <dbReference type="Proteomes" id="UP000008672"/>
    </source>
</evidence>
<dbReference type="GO" id="GO:0006955">
    <property type="term" value="P:immune response"/>
    <property type="evidence" value="ECO:0007669"/>
    <property type="project" value="TreeGrafter"/>
</dbReference>
<dbReference type="SUPFAM" id="SSF81321">
    <property type="entry name" value="Family A G protein-coupled receptor-like"/>
    <property type="match status" value="1"/>
</dbReference>
<reference evidence="18" key="1">
    <citation type="submission" date="2011-08" db="EMBL/GenBank/DDBJ databases">
        <title>The draft genome of Latimeria chalumnae.</title>
        <authorList>
            <person name="Di Palma F."/>
            <person name="Alfoldi J."/>
            <person name="Johnson J."/>
            <person name="Berlin A."/>
            <person name="Gnerre S."/>
            <person name="Jaffe D."/>
            <person name="MacCallum I."/>
            <person name="Young S."/>
            <person name="Walker B.J."/>
            <person name="Lander E."/>
            <person name="Lindblad-Toh K."/>
        </authorList>
    </citation>
    <scope>NUCLEOTIDE SEQUENCE [LARGE SCALE GENOMIC DNA]</scope>
    <source>
        <strain evidence="18">Wild caught</strain>
    </source>
</reference>
<dbReference type="PROSITE" id="PS00237">
    <property type="entry name" value="G_PROTEIN_RECEP_F1_1"/>
    <property type="match status" value="1"/>
</dbReference>
<dbReference type="PRINTS" id="PR00237">
    <property type="entry name" value="GPCRRHODOPSN"/>
</dbReference>
<comment type="subcellular location">
    <subcellularLocation>
        <location evidence="2">Cell membrane</location>
        <topology evidence="2">Multi-pass membrane protein</topology>
    </subcellularLocation>
    <subcellularLocation>
        <location evidence="1">Early endosome</location>
    </subcellularLocation>
</comment>
<comment type="similarity">
    <text evidence="13">Belongs to the G-protein coupled receptor 1 family.</text>
</comment>
<keyword evidence="15" id="KW-0732">Signal</keyword>
<keyword evidence="10 13" id="KW-0675">Receptor</keyword>
<dbReference type="Ensembl" id="ENSLACT00000019732.1">
    <property type="protein sequence ID" value="ENSLACP00000019594.1"/>
    <property type="gene ID" value="ENSLACG00000017230.1"/>
</dbReference>
<dbReference type="InParanoid" id="H3BCH3"/>
<sequence>INVLLLLVSLQFAEGEDFTSLFANFSTMNFSNSLPRDAFICITSSTSSLSSTQLFRMVFMTFIYLTFFLLGVIGNGLAIATLIQYKQSRTITENYLLHLAMANLLLVLTFPFSAVDTIVGWVFGGFLCKTIHAIYKINFYCSSLLLGCISFDRYLAIVHAVEAYKRRKTKQVQFICMVIWVLCFLLSLPDIILMEVETTTNRTSCSFAQGITSSNWLLVMRFLYHVVGFFLPLAIMSYCYAMIIQTLCQSHRVKKQRAIRVAITVTGVFFVCWTPFNICLFVETLIILKAVEKNCTLQTQLDNAIIVTEALGFMQSCLNPVMYTFIGVKFRNHLLKIFRDLRCIKQTTMERFFKLKQVGTISESENPTSVSSF</sequence>
<keyword evidence="8 14" id="KW-0472">Membrane</keyword>
<keyword evidence="4 13" id="KW-0812">Transmembrane</keyword>
<feature type="domain" description="G-protein coupled receptors family 1 profile" evidence="16">
    <location>
        <begin position="74"/>
        <end position="323"/>
    </location>
</feature>
<dbReference type="GO" id="GO:0009897">
    <property type="term" value="C:external side of plasma membrane"/>
    <property type="evidence" value="ECO:0007669"/>
    <property type="project" value="TreeGrafter"/>
</dbReference>
<dbReference type="AlphaFoldDB" id="H3BCH3"/>
<dbReference type="GeneTree" id="ENSGT01050000244848"/>
<dbReference type="PROSITE" id="PS50262">
    <property type="entry name" value="G_PROTEIN_RECEP_F1_2"/>
    <property type="match status" value="1"/>
</dbReference>
<keyword evidence="11" id="KW-0325">Glycoprotein</keyword>
<feature type="transmembrane region" description="Helical" evidence="14">
    <location>
        <begin position="57"/>
        <end position="83"/>
    </location>
</feature>
<evidence type="ECO:0000256" key="6">
    <source>
        <dbReference type="ARBA" id="ARBA00022989"/>
    </source>
</evidence>
<dbReference type="EMBL" id="AFYH01011830">
    <property type="status" value="NOT_ANNOTATED_CDS"/>
    <property type="molecule type" value="Genomic_DNA"/>
</dbReference>
<evidence type="ECO:0000256" key="1">
    <source>
        <dbReference type="ARBA" id="ARBA00004412"/>
    </source>
</evidence>
<evidence type="ECO:0000256" key="3">
    <source>
        <dbReference type="ARBA" id="ARBA00022475"/>
    </source>
</evidence>
<organism evidence="17 18">
    <name type="scientific">Latimeria chalumnae</name>
    <name type="common">Coelacanth</name>
    <dbReference type="NCBI Taxonomy" id="7897"/>
    <lineage>
        <taxon>Eukaryota</taxon>
        <taxon>Metazoa</taxon>
        <taxon>Chordata</taxon>
        <taxon>Craniata</taxon>
        <taxon>Vertebrata</taxon>
        <taxon>Euteleostomi</taxon>
        <taxon>Coelacanthiformes</taxon>
        <taxon>Coelacanthidae</taxon>
        <taxon>Latimeria</taxon>
    </lineage>
</organism>
<evidence type="ECO:0000256" key="4">
    <source>
        <dbReference type="ARBA" id="ARBA00022692"/>
    </source>
</evidence>
<proteinExistence type="inferred from homology"/>
<reference evidence="17" key="2">
    <citation type="submission" date="2025-08" db="UniProtKB">
        <authorList>
            <consortium name="Ensembl"/>
        </authorList>
    </citation>
    <scope>IDENTIFICATION</scope>
</reference>
<evidence type="ECO:0000256" key="15">
    <source>
        <dbReference type="SAM" id="SignalP"/>
    </source>
</evidence>
<feature type="transmembrane region" description="Helical" evidence="14">
    <location>
        <begin position="261"/>
        <end position="288"/>
    </location>
</feature>
<accession>H3BCH3</accession>
<dbReference type="Proteomes" id="UP000008672">
    <property type="component" value="Unassembled WGS sequence"/>
</dbReference>
<evidence type="ECO:0000256" key="12">
    <source>
        <dbReference type="ARBA" id="ARBA00023224"/>
    </source>
</evidence>
<dbReference type="InterPro" id="IPR001277">
    <property type="entry name" value="CXCR4/ACKR2"/>
</dbReference>
<keyword evidence="3" id="KW-1003">Cell membrane</keyword>
<feature type="signal peptide" evidence="15">
    <location>
        <begin position="1"/>
        <end position="15"/>
    </location>
</feature>
<dbReference type="GO" id="GO:0016493">
    <property type="term" value="F:C-C chemokine receptor activity"/>
    <property type="evidence" value="ECO:0007669"/>
    <property type="project" value="TreeGrafter"/>
</dbReference>
<evidence type="ECO:0000256" key="8">
    <source>
        <dbReference type="ARBA" id="ARBA00023136"/>
    </source>
</evidence>
<evidence type="ECO:0000256" key="11">
    <source>
        <dbReference type="ARBA" id="ARBA00023180"/>
    </source>
</evidence>
<evidence type="ECO:0000256" key="9">
    <source>
        <dbReference type="ARBA" id="ARBA00023157"/>
    </source>
</evidence>
<evidence type="ECO:0000313" key="17">
    <source>
        <dbReference type="Ensembl" id="ENSLACP00000019594.1"/>
    </source>
</evidence>
<gene>
    <name evidence="17" type="primary">CXCR5</name>
</gene>
<dbReference type="PANTHER" id="PTHR10489:SF618">
    <property type="entry name" value="C-X-C CHEMOKINE RECEPTOR TYPE 5"/>
    <property type="match status" value="1"/>
</dbReference>
<feature type="transmembrane region" description="Helical" evidence="14">
    <location>
        <begin position="222"/>
        <end position="241"/>
    </location>
</feature>
<dbReference type="Pfam" id="PF00001">
    <property type="entry name" value="7tm_1"/>
    <property type="match status" value="1"/>
</dbReference>
<dbReference type="STRING" id="7897.ENSLACP00000019594"/>
<dbReference type="GO" id="GO:0019722">
    <property type="term" value="P:calcium-mediated signaling"/>
    <property type="evidence" value="ECO:0007669"/>
    <property type="project" value="TreeGrafter"/>
</dbReference>
<evidence type="ECO:0000256" key="5">
    <source>
        <dbReference type="ARBA" id="ARBA00022753"/>
    </source>
</evidence>
<dbReference type="PRINTS" id="PR00645">
    <property type="entry name" value="CXCCHMKINER4"/>
</dbReference>
<evidence type="ECO:0000256" key="10">
    <source>
        <dbReference type="ARBA" id="ARBA00023170"/>
    </source>
</evidence>
<keyword evidence="5" id="KW-0967">Endosome</keyword>
<evidence type="ECO:0000256" key="7">
    <source>
        <dbReference type="ARBA" id="ARBA00023040"/>
    </source>
</evidence>